<dbReference type="Pfam" id="PF10554">
    <property type="entry name" value="Phage_ASH"/>
    <property type="match status" value="1"/>
</dbReference>
<evidence type="ECO:0000313" key="3">
    <source>
        <dbReference type="Proteomes" id="UP000276901"/>
    </source>
</evidence>
<name>A0AAE7C1Q7_9PAST</name>
<dbReference type="AlphaFoldDB" id="A0AAE7C1Q7"/>
<protein>
    <submittedName>
        <fullName evidence="2">Ash family protein</fullName>
    </submittedName>
</protein>
<evidence type="ECO:0000313" key="2">
    <source>
        <dbReference type="EMBL" id="RPE93849.1"/>
    </source>
</evidence>
<dbReference type="InterPro" id="IPR018880">
    <property type="entry name" value="Phage_P4_Ash"/>
</dbReference>
<organism evidence="1 4">
    <name type="scientific">Frederiksenia canicola</name>
    <dbReference type="NCBI Taxonomy" id="123824"/>
    <lineage>
        <taxon>Bacteria</taxon>
        <taxon>Pseudomonadati</taxon>
        <taxon>Pseudomonadota</taxon>
        <taxon>Gammaproteobacteria</taxon>
        <taxon>Pasteurellales</taxon>
        <taxon>Pasteurellaceae</taxon>
        <taxon>Frederiksenia</taxon>
    </lineage>
</organism>
<dbReference type="EMBL" id="CP015029">
    <property type="protein sequence ID" value="QIM64304.1"/>
    <property type="molecule type" value="Genomic_DNA"/>
</dbReference>
<reference evidence="1 4" key="1">
    <citation type="submission" date="2016-03" db="EMBL/GenBank/DDBJ databases">
        <authorList>
            <person name="Hansen M.J."/>
            <person name="Bojesen A.M."/>
            <person name="Planet P."/>
        </authorList>
    </citation>
    <scope>NUCLEOTIDE SEQUENCE [LARGE SCALE GENOMIC DNA]</scope>
    <source>
        <strain evidence="1 4">HPA 21</strain>
    </source>
</reference>
<sequence length="230" mass="26050">MSKKEMRKHISKFNSKINNYEFFSLHKSTEQGYIAPAFAKSEAERGNSNYLSVANNSAPCAFFVRSLRTPQERLELHESQERHSMVGRNGQRSIVGCFPQMTVFHPVTLYRQAWKLAVDSQKSICGVTPMIYLLKCVNRYAHAYQENIVKVQAPSADEARWQLSAQYRLLHIVAQFPDRLSDYAEQKFAKLSQNLTACNAKPRPTLGKVCGTAVHPTNTISFQVQGGIYA</sequence>
<gene>
    <name evidence="1" type="ORF">A4G17_01955</name>
    <name evidence="2" type="ORF">EDC49_1364</name>
</gene>
<evidence type="ECO:0000313" key="4">
    <source>
        <dbReference type="Proteomes" id="UP000502287"/>
    </source>
</evidence>
<keyword evidence="3" id="KW-1185">Reference proteome</keyword>
<dbReference type="KEGG" id="fcl:A4G17_01955"/>
<dbReference type="EMBL" id="RKQT01000002">
    <property type="protein sequence ID" value="RPE93849.1"/>
    <property type="molecule type" value="Genomic_DNA"/>
</dbReference>
<dbReference type="Proteomes" id="UP000276901">
    <property type="component" value="Unassembled WGS sequence"/>
</dbReference>
<evidence type="ECO:0000313" key="1">
    <source>
        <dbReference type="EMBL" id="QIM64304.1"/>
    </source>
</evidence>
<proteinExistence type="predicted"/>
<reference evidence="2 3" key="2">
    <citation type="submission" date="2018-11" db="EMBL/GenBank/DDBJ databases">
        <title>Genomic Encyclopedia of Type Strains, Phase IV (KMG-IV): sequencing the most valuable type-strain genomes for metagenomic binning, comparative biology and taxonomic classification.</title>
        <authorList>
            <person name="Goeker M."/>
        </authorList>
    </citation>
    <scope>NUCLEOTIDE SEQUENCE [LARGE SCALE GENOMIC DNA]</scope>
    <source>
        <strain evidence="2 3">DSM 25797</strain>
    </source>
</reference>
<accession>A0AAE7C1Q7</accession>
<dbReference type="RefSeq" id="WP_123956995.1">
    <property type="nucleotide sequence ID" value="NZ_CP015029.1"/>
</dbReference>
<dbReference type="Proteomes" id="UP000502287">
    <property type="component" value="Chromosome"/>
</dbReference>